<evidence type="ECO:0000259" key="1">
    <source>
        <dbReference type="Pfam" id="PF03050"/>
    </source>
</evidence>
<evidence type="ECO:0000313" key="3">
    <source>
        <dbReference type="EMBL" id="MUM78902.1"/>
    </source>
</evidence>
<accession>A0A7K1KSI7</accession>
<dbReference type="EMBL" id="WODC01000027">
    <property type="protein sequence ID" value="MUM78902.1"/>
    <property type="molecule type" value="Genomic_DNA"/>
</dbReference>
<gene>
    <name evidence="3" type="ORF">GKC30_14835</name>
</gene>
<dbReference type="PANTHER" id="PTHR33678:SF1">
    <property type="entry name" value="BLL1576 PROTEIN"/>
    <property type="match status" value="1"/>
</dbReference>
<dbReference type="RefSeq" id="WP_155935751.1">
    <property type="nucleotide sequence ID" value="NZ_WODC01000027.1"/>
</dbReference>
<dbReference type="PANTHER" id="PTHR33678">
    <property type="entry name" value="BLL1576 PROTEIN"/>
    <property type="match status" value="1"/>
</dbReference>
<dbReference type="AlphaFoldDB" id="A0A7K1KSI7"/>
<protein>
    <submittedName>
        <fullName evidence="3">Transposase</fullName>
    </submittedName>
</protein>
<evidence type="ECO:0000313" key="4">
    <source>
        <dbReference type="Proteomes" id="UP000461162"/>
    </source>
</evidence>
<comment type="caution">
    <text evidence="3">The sequence shown here is derived from an EMBL/GenBank/DDBJ whole genome shotgun (WGS) entry which is preliminary data.</text>
</comment>
<evidence type="ECO:0000259" key="2">
    <source>
        <dbReference type="Pfam" id="PF13817"/>
    </source>
</evidence>
<organism evidence="3 4">
    <name type="scientific">Pseudodesulfovibrio alkaliphilus</name>
    <dbReference type="NCBI Taxonomy" id="2661613"/>
    <lineage>
        <taxon>Bacteria</taxon>
        <taxon>Pseudomonadati</taxon>
        <taxon>Thermodesulfobacteriota</taxon>
        <taxon>Desulfovibrionia</taxon>
        <taxon>Desulfovibrionales</taxon>
        <taxon>Desulfovibrionaceae</taxon>
    </lineage>
</organism>
<dbReference type="Pfam" id="PF13817">
    <property type="entry name" value="DDE_Tnp_IS66_C"/>
    <property type="match status" value="1"/>
</dbReference>
<reference evidence="3 4" key="1">
    <citation type="submission" date="2019-11" db="EMBL/GenBank/DDBJ databases">
        <title>Pseudodesulfovibrio alkaliphilus, sp. nov., an alkaliphilic sulfate-reducing bacteria from mud volcano of Taman peninsula, Russia.</title>
        <authorList>
            <person name="Frolova A."/>
            <person name="Merkel A.Y."/>
            <person name="Slobodkin A.I."/>
        </authorList>
    </citation>
    <scope>NUCLEOTIDE SEQUENCE [LARGE SCALE GENOMIC DNA]</scope>
    <source>
        <strain evidence="3 4">F-1</strain>
    </source>
</reference>
<proteinExistence type="predicted"/>
<feature type="domain" description="Transposase IS66 C-terminal" evidence="2">
    <location>
        <begin position="98"/>
        <end position="135"/>
    </location>
</feature>
<dbReference type="Proteomes" id="UP000461162">
    <property type="component" value="Unassembled WGS sequence"/>
</dbReference>
<sequence>MTQAVHAMRQERVRPIMDKIKALLDARVKTTPPKSLLGRAISYALGQWERVMVYLEDGRLQPDNNAAENAIRPFAVGRKNWLFSGSPRGAKTSAAIYSLIETTKACGLNPFEYLLHVFERLPYACNENDLKALLPQGMSKNDSA</sequence>
<keyword evidence="4" id="KW-1185">Reference proteome</keyword>
<dbReference type="InterPro" id="IPR052344">
    <property type="entry name" value="Transposase-related"/>
</dbReference>
<name>A0A7K1KSI7_9BACT</name>
<dbReference type="Pfam" id="PF03050">
    <property type="entry name" value="DDE_Tnp_IS66"/>
    <property type="match status" value="1"/>
</dbReference>
<dbReference type="InterPro" id="IPR039552">
    <property type="entry name" value="IS66_C"/>
</dbReference>
<feature type="domain" description="Transposase IS66 central" evidence="1">
    <location>
        <begin position="3"/>
        <end position="91"/>
    </location>
</feature>
<dbReference type="InterPro" id="IPR004291">
    <property type="entry name" value="Transposase_IS66_central"/>
</dbReference>